<keyword evidence="1" id="KW-0808">Transferase</keyword>
<dbReference type="SUPFAM" id="SSF52374">
    <property type="entry name" value="Nucleotidylyl transferase"/>
    <property type="match status" value="1"/>
</dbReference>
<dbReference type="InterPro" id="IPR004821">
    <property type="entry name" value="Cyt_trans-like"/>
</dbReference>
<accession>A0A1G1VKD3</accession>
<evidence type="ECO:0000256" key="2">
    <source>
        <dbReference type="ARBA" id="ARBA00022695"/>
    </source>
</evidence>
<name>A0A1G1VKD3_9BACT</name>
<dbReference type="GO" id="GO:0016779">
    <property type="term" value="F:nucleotidyltransferase activity"/>
    <property type="evidence" value="ECO:0007669"/>
    <property type="project" value="UniProtKB-KW"/>
</dbReference>
<dbReference type="PANTHER" id="PTHR43793:SF2">
    <property type="entry name" value="BIFUNCTIONAL PROTEIN HLDE"/>
    <property type="match status" value="1"/>
</dbReference>
<comment type="caution">
    <text evidence="4">The sequence shown here is derived from an EMBL/GenBank/DDBJ whole genome shotgun (WGS) entry which is preliminary data.</text>
</comment>
<gene>
    <name evidence="4" type="ORF">A2784_01595</name>
</gene>
<dbReference type="Gene3D" id="3.40.50.620">
    <property type="entry name" value="HUPs"/>
    <property type="match status" value="1"/>
</dbReference>
<dbReference type="EMBL" id="MHCH01000060">
    <property type="protein sequence ID" value="OGY15796.1"/>
    <property type="molecule type" value="Genomic_DNA"/>
</dbReference>
<evidence type="ECO:0000313" key="5">
    <source>
        <dbReference type="Proteomes" id="UP000177324"/>
    </source>
</evidence>
<dbReference type="Proteomes" id="UP000177324">
    <property type="component" value="Unassembled WGS sequence"/>
</dbReference>
<proteinExistence type="predicted"/>
<evidence type="ECO:0000313" key="4">
    <source>
        <dbReference type="EMBL" id="OGY15796.1"/>
    </source>
</evidence>
<dbReference type="InterPro" id="IPR014729">
    <property type="entry name" value="Rossmann-like_a/b/a_fold"/>
</dbReference>
<sequence length="160" mass="18045">MTQITDIDHLYQLRASLHFQGKTIVLASGVFDLLHQEHQKFLTQAKAVGDILLVGLETDARVRQMKGEDRPLNPLSIRLANLAKLNLADYVFALPDNFGHSKVRQDFVLKLHPHILAVSDQAPYFGEKQRIMKLVDGQVLIVHPYNPAISTTKLISKKQT</sequence>
<dbReference type="NCBIfam" id="TIGR00125">
    <property type="entry name" value="cyt_tran_rel"/>
    <property type="match status" value="1"/>
</dbReference>
<dbReference type="STRING" id="1797589.A2784_01595"/>
<feature type="domain" description="Cytidyltransferase-like" evidence="3">
    <location>
        <begin position="27"/>
        <end position="155"/>
    </location>
</feature>
<dbReference type="AlphaFoldDB" id="A0A1G1VKD3"/>
<keyword evidence="2" id="KW-0548">Nucleotidyltransferase</keyword>
<evidence type="ECO:0000256" key="1">
    <source>
        <dbReference type="ARBA" id="ARBA00022679"/>
    </source>
</evidence>
<evidence type="ECO:0000259" key="3">
    <source>
        <dbReference type="Pfam" id="PF01467"/>
    </source>
</evidence>
<dbReference type="InterPro" id="IPR050385">
    <property type="entry name" value="Archaeal_FAD_synthase"/>
</dbReference>
<organism evidence="4 5">
    <name type="scientific">Candidatus Chisholmbacteria bacterium RIFCSPHIGHO2_01_FULL_48_12</name>
    <dbReference type="NCBI Taxonomy" id="1797589"/>
    <lineage>
        <taxon>Bacteria</taxon>
        <taxon>Candidatus Chisholmiibacteriota</taxon>
    </lineage>
</organism>
<dbReference type="Pfam" id="PF01467">
    <property type="entry name" value="CTP_transf_like"/>
    <property type="match status" value="1"/>
</dbReference>
<reference evidence="4 5" key="1">
    <citation type="journal article" date="2016" name="Nat. Commun.">
        <title>Thousands of microbial genomes shed light on interconnected biogeochemical processes in an aquifer system.</title>
        <authorList>
            <person name="Anantharaman K."/>
            <person name="Brown C.T."/>
            <person name="Hug L.A."/>
            <person name="Sharon I."/>
            <person name="Castelle C.J."/>
            <person name="Probst A.J."/>
            <person name="Thomas B.C."/>
            <person name="Singh A."/>
            <person name="Wilkins M.J."/>
            <person name="Karaoz U."/>
            <person name="Brodie E.L."/>
            <person name="Williams K.H."/>
            <person name="Hubbard S.S."/>
            <person name="Banfield J.F."/>
        </authorList>
    </citation>
    <scope>NUCLEOTIDE SEQUENCE [LARGE SCALE GENOMIC DNA]</scope>
</reference>
<dbReference type="PANTHER" id="PTHR43793">
    <property type="entry name" value="FAD SYNTHASE"/>
    <property type="match status" value="1"/>
</dbReference>
<protein>
    <recommendedName>
        <fullName evidence="3">Cytidyltransferase-like domain-containing protein</fullName>
    </recommendedName>
</protein>